<dbReference type="PANTHER" id="PTHR31528:SF1">
    <property type="entry name" value="4-AMINO-5-HYDROXYMETHYL-2-METHYLPYRIMIDINE PHOSPHATE SYNTHASE THI11-RELATED"/>
    <property type="match status" value="1"/>
</dbReference>
<dbReference type="PROSITE" id="PS51257">
    <property type="entry name" value="PROKAR_LIPOPROTEIN"/>
    <property type="match status" value="1"/>
</dbReference>
<keyword evidence="5" id="KW-0808">Transferase</keyword>
<keyword evidence="6" id="KW-0479">Metal-binding</keyword>
<sequence length="324" mass="35867">MKKIKVIILLVFISLLVACGKGNSKDGQIEITLANWSQLIVEQTNLLVEEEKGFFEKEGIDLKLIPGNGGQDALKTMIAGHADIAFTDPGAVYSALARGEDLVIIYTVYPQNVFNVVASKDAQISRIEDLKGKKVGIYSRASGTYQNLLVLLHEAGLSEEDVELIEVGIANFAPLIQGQVDATAATDTALVPAKREGLSDVEVFEVRDSLNIPSDFFVVKRSTYEEKQVELQAFIRAYEESASWMMNEPDEAAELAKEYAIDGREPEINREIIDLRNRASLDDEQQLGATDINMIQEGADAYYELGLIPEKLNMEEYIEEIKGD</sequence>
<evidence type="ECO:0000256" key="11">
    <source>
        <dbReference type="ARBA" id="ARBA00048179"/>
    </source>
</evidence>
<evidence type="ECO:0000256" key="3">
    <source>
        <dbReference type="ARBA" id="ARBA00009406"/>
    </source>
</evidence>
<evidence type="ECO:0000256" key="8">
    <source>
        <dbReference type="ARBA" id="ARBA00022977"/>
    </source>
</evidence>
<evidence type="ECO:0000259" key="12">
    <source>
        <dbReference type="Pfam" id="PF09084"/>
    </source>
</evidence>
<dbReference type="EMBL" id="CP162599">
    <property type="protein sequence ID" value="XDK34386.1"/>
    <property type="molecule type" value="Genomic_DNA"/>
</dbReference>
<organism evidence="13">
    <name type="scientific">Ornithinibacillus sp. 4-3</name>
    <dbReference type="NCBI Taxonomy" id="3231488"/>
    <lineage>
        <taxon>Bacteria</taxon>
        <taxon>Bacillati</taxon>
        <taxon>Bacillota</taxon>
        <taxon>Bacilli</taxon>
        <taxon>Bacillales</taxon>
        <taxon>Bacillaceae</taxon>
        <taxon>Ornithinibacillus</taxon>
    </lineage>
</organism>
<evidence type="ECO:0000313" key="13">
    <source>
        <dbReference type="EMBL" id="XDK34386.1"/>
    </source>
</evidence>
<reference evidence="13" key="1">
    <citation type="submission" date="2024-07" db="EMBL/GenBank/DDBJ databases">
        <title>Halotolerant mesophilic bacterium Ornithinibacillus sp. 4-3, sp. nov., isolated from soil.</title>
        <authorList>
            <person name="Sidarenka A.V."/>
            <person name="Guliayeva D.E."/>
            <person name="Leanovich S.I."/>
            <person name="Hileuskaya K.S."/>
            <person name="Akhremchuk A.E."/>
            <person name="Sikolenko M.A."/>
            <person name="Valentovich L.N."/>
        </authorList>
    </citation>
    <scope>NUCLEOTIDE SEQUENCE</scope>
    <source>
        <strain evidence="13">4-3</strain>
    </source>
</reference>
<evidence type="ECO:0000256" key="1">
    <source>
        <dbReference type="ARBA" id="ARBA00003469"/>
    </source>
</evidence>
<comment type="similarity">
    <text evidence="3">Belongs to the NMT1/THI5 family.</text>
</comment>
<gene>
    <name evidence="13" type="ORF">AB4Y30_08550</name>
</gene>
<comment type="function">
    <text evidence="1">Responsible for the formation of the pyrimidine heterocycle in the thiamine biosynthesis pathway. Catalyzes the formation of hydroxymethylpyrimidine phosphate (HMP-P) from histidine and pyridoxal phosphate (PLP). The protein uses PLP and the active site histidine to form HMP-P, generating an inactive enzyme. The enzyme can only undergo a single turnover, which suggests it is a suicide enzyme.</text>
</comment>
<dbReference type="GO" id="GO:0009228">
    <property type="term" value="P:thiamine biosynthetic process"/>
    <property type="evidence" value="ECO:0007669"/>
    <property type="project" value="UniProtKB-KW"/>
</dbReference>
<evidence type="ECO:0000256" key="6">
    <source>
        <dbReference type="ARBA" id="ARBA00022723"/>
    </source>
</evidence>
<dbReference type="GO" id="GO:0046872">
    <property type="term" value="F:metal ion binding"/>
    <property type="evidence" value="ECO:0007669"/>
    <property type="project" value="UniProtKB-KW"/>
</dbReference>
<protein>
    <recommendedName>
        <fullName evidence="10">Thiamine pyrimidine synthase</fullName>
    </recommendedName>
</protein>
<keyword evidence="7" id="KW-0663">Pyridoxal phosphate</keyword>
<keyword evidence="9" id="KW-0408">Iron</keyword>
<evidence type="ECO:0000256" key="4">
    <source>
        <dbReference type="ARBA" id="ARBA00011738"/>
    </source>
</evidence>
<dbReference type="RefSeq" id="WP_368655058.1">
    <property type="nucleotide sequence ID" value="NZ_CP162599.1"/>
</dbReference>
<comment type="catalytic activity">
    <reaction evidence="11">
        <text>N(6)-(pyridoxal phosphate)-L-lysyl-[4-amino-5-hydroxymethyl-2-methylpyrimidine phosphate synthase] + L-histidyl-[4-amino-5-hydroxymethyl-2-methylpyrimidine phosphate synthase] + 2 Fe(3+) + 4 H2O = L-lysyl-[4-amino-5-hydroxymethyl-2-methylpyrimidine phosphate synthase] + (2S)-2-amino-5-hydroxy-4-oxopentanoyl-[4-amino-5-hydroxymethyl-2-methylpyrimidine phosphate synthase] + 4-amino-2-methyl-5-(phosphooxymethyl)pyrimidine + 3-oxopropanoate + 2 Fe(2+) + 2 H(+)</text>
        <dbReference type="Rhea" id="RHEA:65756"/>
        <dbReference type="Rhea" id="RHEA-COMP:16892"/>
        <dbReference type="Rhea" id="RHEA-COMP:16893"/>
        <dbReference type="Rhea" id="RHEA-COMP:16894"/>
        <dbReference type="Rhea" id="RHEA-COMP:16895"/>
        <dbReference type="ChEBI" id="CHEBI:15377"/>
        <dbReference type="ChEBI" id="CHEBI:15378"/>
        <dbReference type="ChEBI" id="CHEBI:29033"/>
        <dbReference type="ChEBI" id="CHEBI:29034"/>
        <dbReference type="ChEBI" id="CHEBI:29969"/>
        <dbReference type="ChEBI" id="CHEBI:29979"/>
        <dbReference type="ChEBI" id="CHEBI:33190"/>
        <dbReference type="ChEBI" id="CHEBI:58354"/>
        <dbReference type="ChEBI" id="CHEBI:143915"/>
        <dbReference type="ChEBI" id="CHEBI:157692"/>
    </reaction>
    <physiologicalReaction direction="left-to-right" evidence="11">
        <dbReference type="Rhea" id="RHEA:65757"/>
    </physiologicalReaction>
</comment>
<dbReference type="Pfam" id="PF09084">
    <property type="entry name" value="NMT1"/>
    <property type="match status" value="1"/>
</dbReference>
<evidence type="ECO:0000256" key="5">
    <source>
        <dbReference type="ARBA" id="ARBA00022679"/>
    </source>
</evidence>
<accession>A0AB39HWP0</accession>
<comment type="subunit">
    <text evidence="4">Homodimer.</text>
</comment>
<dbReference type="PANTHER" id="PTHR31528">
    <property type="entry name" value="4-AMINO-5-HYDROXYMETHYL-2-METHYLPYRIMIDINE PHOSPHATE SYNTHASE THI11-RELATED"/>
    <property type="match status" value="1"/>
</dbReference>
<feature type="domain" description="SsuA/THI5-like" evidence="12">
    <location>
        <begin position="44"/>
        <end position="252"/>
    </location>
</feature>
<keyword evidence="8" id="KW-0784">Thiamine biosynthesis</keyword>
<evidence type="ECO:0000256" key="10">
    <source>
        <dbReference type="ARBA" id="ARBA00033171"/>
    </source>
</evidence>
<evidence type="ECO:0000256" key="7">
    <source>
        <dbReference type="ARBA" id="ARBA00022898"/>
    </source>
</evidence>
<comment type="pathway">
    <text evidence="2">Cofactor biosynthesis; thiamine diphosphate biosynthesis.</text>
</comment>
<dbReference type="InterPro" id="IPR015168">
    <property type="entry name" value="SsuA/THI5"/>
</dbReference>
<evidence type="ECO:0000256" key="9">
    <source>
        <dbReference type="ARBA" id="ARBA00023004"/>
    </source>
</evidence>
<dbReference type="AlphaFoldDB" id="A0AB39HWP0"/>
<name>A0AB39HWP0_9BACI</name>
<dbReference type="SUPFAM" id="SSF53850">
    <property type="entry name" value="Periplasmic binding protein-like II"/>
    <property type="match status" value="1"/>
</dbReference>
<dbReference type="GO" id="GO:0016740">
    <property type="term" value="F:transferase activity"/>
    <property type="evidence" value="ECO:0007669"/>
    <property type="project" value="UniProtKB-KW"/>
</dbReference>
<proteinExistence type="inferred from homology"/>
<dbReference type="Gene3D" id="3.40.190.10">
    <property type="entry name" value="Periplasmic binding protein-like II"/>
    <property type="match status" value="2"/>
</dbReference>
<evidence type="ECO:0000256" key="2">
    <source>
        <dbReference type="ARBA" id="ARBA00004948"/>
    </source>
</evidence>
<dbReference type="InterPro" id="IPR027939">
    <property type="entry name" value="NMT1/THI5"/>
</dbReference>